<reference evidence="2 3" key="1">
    <citation type="journal article" date="2019" name="Commun. Biol.">
        <title>The bagworm genome reveals a unique fibroin gene that provides high tensile strength.</title>
        <authorList>
            <person name="Kono N."/>
            <person name="Nakamura H."/>
            <person name="Ohtoshi R."/>
            <person name="Tomita M."/>
            <person name="Numata K."/>
            <person name="Arakawa K."/>
        </authorList>
    </citation>
    <scope>NUCLEOTIDE SEQUENCE [LARGE SCALE GENOMIC DNA]</scope>
</reference>
<organism evidence="2 3">
    <name type="scientific">Eumeta variegata</name>
    <name type="common">Bagworm moth</name>
    <name type="synonym">Eumeta japonica</name>
    <dbReference type="NCBI Taxonomy" id="151549"/>
    <lineage>
        <taxon>Eukaryota</taxon>
        <taxon>Metazoa</taxon>
        <taxon>Ecdysozoa</taxon>
        <taxon>Arthropoda</taxon>
        <taxon>Hexapoda</taxon>
        <taxon>Insecta</taxon>
        <taxon>Pterygota</taxon>
        <taxon>Neoptera</taxon>
        <taxon>Endopterygota</taxon>
        <taxon>Lepidoptera</taxon>
        <taxon>Glossata</taxon>
        <taxon>Ditrysia</taxon>
        <taxon>Tineoidea</taxon>
        <taxon>Psychidae</taxon>
        <taxon>Oiketicinae</taxon>
        <taxon>Eumeta</taxon>
    </lineage>
</organism>
<feature type="region of interest" description="Disordered" evidence="1">
    <location>
        <begin position="81"/>
        <end position="114"/>
    </location>
</feature>
<feature type="compositionally biased region" description="Basic and acidic residues" evidence="1">
    <location>
        <begin position="105"/>
        <end position="114"/>
    </location>
</feature>
<protein>
    <submittedName>
        <fullName evidence="2">Uncharacterized protein</fullName>
    </submittedName>
</protein>
<dbReference type="Proteomes" id="UP000299102">
    <property type="component" value="Unassembled WGS sequence"/>
</dbReference>
<evidence type="ECO:0000256" key="1">
    <source>
        <dbReference type="SAM" id="MobiDB-lite"/>
    </source>
</evidence>
<dbReference type="AlphaFoldDB" id="A0A4C1TRG7"/>
<proteinExistence type="predicted"/>
<sequence>MIEIRTAIDVITNSRSTRSIRPVHGYAVRGGRTNALWTLLRLVSKTEGGALSLDSECSRNIRSRGKSVIKMYRRYWRDSNESRRGSTSSVCSKSNNVQKELPSGGRDEFSKSGHDQKLQNCVIVYEGS</sequence>
<name>A0A4C1TRG7_EUMVA</name>
<feature type="compositionally biased region" description="Polar residues" evidence="1">
    <location>
        <begin position="85"/>
        <end position="98"/>
    </location>
</feature>
<evidence type="ECO:0000313" key="3">
    <source>
        <dbReference type="Proteomes" id="UP000299102"/>
    </source>
</evidence>
<dbReference type="EMBL" id="BGZK01000079">
    <property type="protein sequence ID" value="GBP16504.1"/>
    <property type="molecule type" value="Genomic_DNA"/>
</dbReference>
<keyword evidence="3" id="KW-1185">Reference proteome</keyword>
<gene>
    <name evidence="2" type="ORF">EVAR_10073_1</name>
</gene>
<evidence type="ECO:0000313" key="2">
    <source>
        <dbReference type="EMBL" id="GBP16504.1"/>
    </source>
</evidence>
<accession>A0A4C1TRG7</accession>
<comment type="caution">
    <text evidence="2">The sequence shown here is derived from an EMBL/GenBank/DDBJ whole genome shotgun (WGS) entry which is preliminary data.</text>
</comment>